<gene>
    <name evidence="1" type="ORF">ACE1CI_03255</name>
</gene>
<dbReference type="Proteomes" id="UP001576784">
    <property type="component" value="Unassembled WGS sequence"/>
</dbReference>
<comment type="caution">
    <text evidence="1">The sequence shown here is derived from an EMBL/GenBank/DDBJ whole genome shotgun (WGS) entry which is preliminary data.</text>
</comment>
<keyword evidence="2" id="KW-1185">Reference proteome</keyword>
<proteinExistence type="predicted"/>
<evidence type="ECO:0000313" key="1">
    <source>
        <dbReference type="EMBL" id="MFB2891944.1"/>
    </source>
</evidence>
<name>A0ABV4XJT6_9CYAN</name>
<organism evidence="1 2">
    <name type="scientific">Floridaenema flaviceps BLCC-F50</name>
    <dbReference type="NCBI Taxonomy" id="3153642"/>
    <lineage>
        <taxon>Bacteria</taxon>
        <taxon>Bacillati</taxon>
        <taxon>Cyanobacteriota</taxon>
        <taxon>Cyanophyceae</taxon>
        <taxon>Oscillatoriophycideae</taxon>
        <taxon>Aerosakkonematales</taxon>
        <taxon>Aerosakkonemataceae</taxon>
        <taxon>Floridanema</taxon>
        <taxon>Floridanema flaviceps</taxon>
    </lineage>
</organism>
<dbReference type="EMBL" id="JBHFNR010000019">
    <property type="protein sequence ID" value="MFB2891944.1"/>
    <property type="molecule type" value="Genomic_DNA"/>
</dbReference>
<dbReference type="RefSeq" id="WP_413261621.1">
    <property type="nucleotide sequence ID" value="NZ_JBHFNR010000019.1"/>
</dbReference>
<reference evidence="1 2" key="1">
    <citation type="submission" date="2024-09" db="EMBL/GenBank/DDBJ databases">
        <title>Floridaenema gen nov. (Aerosakkonemataceae, Aerosakkonematales ord. nov., Cyanobacteria) from benthic tropical and subtropical fresh waters, with the description of four new species.</title>
        <authorList>
            <person name="Moretto J.A."/>
            <person name="Berthold D.E."/>
            <person name="Lefler F.W."/>
            <person name="Huang I.-S."/>
            <person name="Laughinghouse H. IV."/>
        </authorList>
    </citation>
    <scope>NUCLEOTIDE SEQUENCE [LARGE SCALE GENOMIC DNA]</scope>
    <source>
        <strain evidence="1 2">BLCC-F50</strain>
    </source>
</reference>
<protein>
    <submittedName>
        <fullName evidence="1">Uncharacterized protein</fullName>
    </submittedName>
</protein>
<accession>A0ABV4XJT6</accession>
<sequence>MLKPRQFWAELKQRLLSDNSELLHGEADIFVTNLKHRDAEKELAIIEAYKILLLPEICQLGINQIILFTKKGGWFVERIESNQFSDETCHKTELSRELLSASESFKSPKFKGFGQENSLPPTKIRLLERAIPV</sequence>
<evidence type="ECO:0000313" key="2">
    <source>
        <dbReference type="Proteomes" id="UP001576784"/>
    </source>
</evidence>